<keyword evidence="2" id="KW-0472">Membrane</keyword>
<organism evidence="5 6">
    <name type="scientific">Anaeramoeba flamelloides</name>
    <dbReference type="NCBI Taxonomy" id="1746091"/>
    <lineage>
        <taxon>Eukaryota</taxon>
        <taxon>Metamonada</taxon>
        <taxon>Anaeramoebidae</taxon>
        <taxon>Anaeramoeba</taxon>
    </lineage>
</organism>
<feature type="compositionally biased region" description="Basic and acidic residues" evidence="3">
    <location>
        <begin position="399"/>
        <end position="409"/>
    </location>
</feature>
<sequence length="561" mass="64847">MKNFFIRSKKDFFVQKNSKSRSKIKDQFLQKQLRVTLTEIKGVEKTKKELLLGHLNKFKEPNNLEELLITSDEFLNYLKTLNIFESAQIEYDLAKQYVGFKKQNSSVKILLKEHSSLPRFKTFLGPFSIGGLLSTVNLSGKAERVDLFANLGAPITNLYLGFTKPLLSHKFLTLDGLHLDAYKSDYSIPNRSENLVRKGIKLTFSTPFVRSYYHQSHFKTTKPGTHSLTYNLESRKITNKTINKGFLNLEVELDSKKDGNDYNGKNQKENNPENLKASVMYSYRFNNRDSSVFPSKGFHFDFSNEFAAIYQSESFFKSKLKFGLHLPIFKKLSISLKGNSGVVTSTSFPLTSRNVSIFERFYPKYQKNLPELKQYLFGEKNIHKKNLNNYKLGKGNANKKPESESKSEFESEYESEQGHESNIEDENEFEFQTQIENERTNNPQTLVNQNYLDSYGADVYGNLTAAINLKIPFPTESNFTFGASAFIRSQVFGLTDLLNHTFKDNIYQMVKRHKTEMGLGFSTYCEFKRFDLNWTVPLAKPNKKLLKQLKFSLEMDIDYDL</sequence>
<evidence type="ECO:0000256" key="3">
    <source>
        <dbReference type="SAM" id="MobiDB-lite"/>
    </source>
</evidence>
<proteinExistence type="predicted"/>
<evidence type="ECO:0000256" key="1">
    <source>
        <dbReference type="ARBA" id="ARBA00004370"/>
    </source>
</evidence>
<gene>
    <name evidence="5" type="ORF">M0812_03406</name>
</gene>
<reference evidence="5" key="1">
    <citation type="submission" date="2022-08" db="EMBL/GenBank/DDBJ databases">
        <title>Novel sulphate-reducing endosymbionts in the free-living metamonad Anaeramoeba.</title>
        <authorList>
            <person name="Jerlstrom-Hultqvist J."/>
            <person name="Cepicka I."/>
            <person name="Gallot-Lavallee L."/>
            <person name="Salas-Leiva D."/>
            <person name="Curtis B.A."/>
            <person name="Zahonova K."/>
            <person name="Pipaliya S."/>
            <person name="Dacks J."/>
            <person name="Roger A.J."/>
        </authorList>
    </citation>
    <scope>NUCLEOTIDE SEQUENCE</scope>
    <source>
        <strain evidence="5">Busselton2</strain>
    </source>
</reference>
<name>A0AAV8ADI3_9EUKA</name>
<dbReference type="GO" id="GO:0019867">
    <property type="term" value="C:outer membrane"/>
    <property type="evidence" value="ECO:0007669"/>
    <property type="project" value="InterPro"/>
</dbReference>
<comment type="caution">
    <text evidence="5">The sequence shown here is derived from an EMBL/GenBank/DDBJ whole genome shotgun (WGS) entry which is preliminary data.</text>
</comment>
<dbReference type="InterPro" id="IPR000184">
    <property type="entry name" value="Bac_surfAg_D15"/>
</dbReference>
<dbReference type="EMBL" id="JANTQA010000008">
    <property type="protein sequence ID" value="KAJ3451654.1"/>
    <property type="molecule type" value="Genomic_DNA"/>
</dbReference>
<dbReference type="Gene3D" id="2.40.160.50">
    <property type="entry name" value="membrane protein fhac: a member of the omp85/tpsb transporter family"/>
    <property type="match status" value="1"/>
</dbReference>
<dbReference type="Pfam" id="PF01103">
    <property type="entry name" value="Omp85"/>
    <property type="match status" value="1"/>
</dbReference>
<feature type="domain" description="Bacterial surface antigen (D15)" evidence="4">
    <location>
        <begin position="137"/>
        <end position="362"/>
    </location>
</feature>
<protein>
    <submittedName>
        <fullName evidence="5">Sorting and assembly machinery component 50</fullName>
    </submittedName>
</protein>
<dbReference type="AlphaFoldDB" id="A0AAV8ADI3"/>
<evidence type="ECO:0000313" key="6">
    <source>
        <dbReference type="Proteomes" id="UP001146793"/>
    </source>
</evidence>
<accession>A0AAV8ADI3</accession>
<evidence type="ECO:0000256" key="2">
    <source>
        <dbReference type="ARBA" id="ARBA00023136"/>
    </source>
</evidence>
<feature type="region of interest" description="Disordered" evidence="3">
    <location>
        <begin position="389"/>
        <end position="425"/>
    </location>
</feature>
<evidence type="ECO:0000313" key="5">
    <source>
        <dbReference type="EMBL" id="KAJ3451654.1"/>
    </source>
</evidence>
<evidence type="ECO:0000259" key="4">
    <source>
        <dbReference type="Pfam" id="PF01103"/>
    </source>
</evidence>
<feature type="compositionally biased region" description="Low complexity" evidence="3">
    <location>
        <begin position="389"/>
        <end position="398"/>
    </location>
</feature>
<comment type="subcellular location">
    <subcellularLocation>
        <location evidence="1">Membrane</location>
    </subcellularLocation>
</comment>
<dbReference type="Proteomes" id="UP001146793">
    <property type="component" value="Unassembled WGS sequence"/>
</dbReference>